<evidence type="ECO:0008006" key="3">
    <source>
        <dbReference type="Google" id="ProtNLM"/>
    </source>
</evidence>
<evidence type="ECO:0000313" key="1">
    <source>
        <dbReference type="EMBL" id="KAK9034941.1"/>
    </source>
</evidence>
<name>A0ABR2TC71_9ROSI</name>
<reference evidence="1 2" key="1">
    <citation type="journal article" date="2024" name="G3 (Bethesda)">
        <title>Genome assembly of Hibiscus sabdariffa L. provides insights into metabolisms of medicinal natural products.</title>
        <authorList>
            <person name="Kim T."/>
        </authorList>
    </citation>
    <scope>NUCLEOTIDE SEQUENCE [LARGE SCALE GENOMIC DNA]</scope>
    <source>
        <strain evidence="1">TK-2024</strain>
        <tissue evidence="1">Old leaves</tissue>
    </source>
</reference>
<comment type="caution">
    <text evidence="1">The sequence shown here is derived from an EMBL/GenBank/DDBJ whole genome shotgun (WGS) entry which is preliminary data.</text>
</comment>
<protein>
    <recommendedName>
        <fullName evidence="3">RNase H type-1 domain-containing protein</fullName>
    </recommendedName>
</protein>
<sequence>MERGSMEMDEFWRSIGVDVIGGRALMDSIRRLLSEDWEVVVNHIRCNSNRVADFLVKWDRNLSMDPTIFTLASAGINILVEEDQRVAPLASDILLRNEPMLPTNSDGIGLM</sequence>
<evidence type="ECO:0000313" key="2">
    <source>
        <dbReference type="Proteomes" id="UP001396334"/>
    </source>
</evidence>
<proteinExistence type="predicted"/>
<keyword evidence="2" id="KW-1185">Reference proteome</keyword>
<organism evidence="1 2">
    <name type="scientific">Hibiscus sabdariffa</name>
    <name type="common">roselle</name>
    <dbReference type="NCBI Taxonomy" id="183260"/>
    <lineage>
        <taxon>Eukaryota</taxon>
        <taxon>Viridiplantae</taxon>
        <taxon>Streptophyta</taxon>
        <taxon>Embryophyta</taxon>
        <taxon>Tracheophyta</taxon>
        <taxon>Spermatophyta</taxon>
        <taxon>Magnoliopsida</taxon>
        <taxon>eudicotyledons</taxon>
        <taxon>Gunneridae</taxon>
        <taxon>Pentapetalae</taxon>
        <taxon>rosids</taxon>
        <taxon>malvids</taxon>
        <taxon>Malvales</taxon>
        <taxon>Malvaceae</taxon>
        <taxon>Malvoideae</taxon>
        <taxon>Hibiscus</taxon>
    </lineage>
</organism>
<gene>
    <name evidence="1" type="ORF">V6N11_076993</name>
</gene>
<dbReference type="EMBL" id="JBBPBN010000006">
    <property type="protein sequence ID" value="KAK9034941.1"/>
    <property type="molecule type" value="Genomic_DNA"/>
</dbReference>
<accession>A0ABR2TC71</accession>
<dbReference type="Proteomes" id="UP001396334">
    <property type="component" value="Unassembled WGS sequence"/>
</dbReference>